<keyword evidence="4" id="KW-0456">Lyase</keyword>
<dbReference type="Proteomes" id="UP000199347">
    <property type="component" value="Unassembled WGS sequence"/>
</dbReference>
<evidence type="ECO:0000256" key="3">
    <source>
        <dbReference type="ARBA" id="ARBA00022833"/>
    </source>
</evidence>
<dbReference type="STRING" id="1120955.SAMN03080610_01465"/>
<protein>
    <submittedName>
        <fullName evidence="6">Uncharacterized conserved protein</fullName>
    </submittedName>
</protein>
<evidence type="ECO:0000313" key="6">
    <source>
        <dbReference type="EMBL" id="SCZ32058.1"/>
    </source>
</evidence>
<keyword evidence="7" id="KW-1185">Reference proteome</keyword>
<dbReference type="AlphaFoldDB" id="A0A1G5N577"/>
<name>A0A1G5N577_AFIMA</name>
<dbReference type="Gene3D" id="3.90.1590.10">
    <property type="entry name" value="glutathione-dependent formaldehyde- activating enzyme (gfa)"/>
    <property type="match status" value="1"/>
</dbReference>
<dbReference type="InterPro" id="IPR011057">
    <property type="entry name" value="Mss4-like_sf"/>
</dbReference>
<comment type="similarity">
    <text evidence="1">Belongs to the Gfa family.</text>
</comment>
<sequence length="157" mass="17887">MNVELEGGCSCKEVRYRLRSRPMFVHCCHCRDCQHETGSAFVLNALIERDRIAFLKIEPVVITLPTASGLPHDVYRCPNCQIALWSDYGRRGVLSFLRVGTLDAPHVFVPDVHIYTRSKVPWLELPANVPAFEEYYDLEEVWPAASLARRDALLKTA</sequence>
<dbReference type="PANTHER" id="PTHR33337:SF33">
    <property type="entry name" value="CENP-V_GFA DOMAIN-CONTAINING PROTEIN"/>
    <property type="match status" value="1"/>
</dbReference>
<organism evidence="6 7">
    <name type="scientific">Afifella marina DSM 2698</name>
    <dbReference type="NCBI Taxonomy" id="1120955"/>
    <lineage>
        <taxon>Bacteria</taxon>
        <taxon>Pseudomonadati</taxon>
        <taxon>Pseudomonadota</taxon>
        <taxon>Alphaproteobacteria</taxon>
        <taxon>Hyphomicrobiales</taxon>
        <taxon>Afifellaceae</taxon>
        <taxon>Afifella</taxon>
    </lineage>
</organism>
<dbReference type="PANTHER" id="PTHR33337">
    <property type="entry name" value="GFA DOMAIN-CONTAINING PROTEIN"/>
    <property type="match status" value="1"/>
</dbReference>
<reference evidence="6 7" key="1">
    <citation type="submission" date="2016-10" db="EMBL/GenBank/DDBJ databases">
        <authorList>
            <person name="de Groot N.N."/>
        </authorList>
    </citation>
    <scope>NUCLEOTIDE SEQUENCE [LARGE SCALE GENOMIC DNA]</scope>
    <source>
        <strain evidence="6 7">DSM 2698</strain>
    </source>
</reference>
<dbReference type="RefSeq" id="WP_092811052.1">
    <property type="nucleotide sequence ID" value="NZ_FMVW01000002.1"/>
</dbReference>
<dbReference type="OrthoDB" id="9807246at2"/>
<dbReference type="Pfam" id="PF04828">
    <property type="entry name" value="GFA"/>
    <property type="match status" value="1"/>
</dbReference>
<proteinExistence type="inferred from homology"/>
<dbReference type="EMBL" id="FMVW01000002">
    <property type="protein sequence ID" value="SCZ32058.1"/>
    <property type="molecule type" value="Genomic_DNA"/>
</dbReference>
<evidence type="ECO:0000256" key="1">
    <source>
        <dbReference type="ARBA" id="ARBA00005495"/>
    </source>
</evidence>
<dbReference type="GO" id="GO:0016846">
    <property type="term" value="F:carbon-sulfur lyase activity"/>
    <property type="evidence" value="ECO:0007669"/>
    <property type="project" value="InterPro"/>
</dbReference>
<keyword evidence="3" id="KW-0862">Zinc</keyword>
<evidence type="ECO:0000256" key="4">
    <source>
        <dbReference type="ARBA" id="ARBA00023239"/>
    </source>
</evidence>
<accession>A0A1G5N577</accession>
<evidence type="ECO:0000313" key="7">
    <source>
        <dbReference type="Proteomes" id="UP000199347"/>
    </source>
</evidence>
<keyword evidence="2" id="KW-0479">Metal-binding</keyword>
<dbReference type="InterPro" id="IPR006913">
    <property type="entry name" value="CENP-V/GFA"/>
</dbReference>
<feature type="domain" description="CENP-V/GFA" evidence="5">
    <location>
        <begin position="5"/>
        <end position="123"/>
    </location>
</feature>
<dbReference type="SUPFAM" id="SSF51316">
    <property type="entry name" value="Mss4-like"/>
    <property type="match status" value="1"/>
</dbReference>
<dbReference type="GO" id="GO:0046872">
    <property type="term" value="F:metal ion binding"/>
    <property type="evidence" value="ECO:0007669"/>
    <property type="project" value="UniProtKB-KW"/>
</dbReference>
<dbReference type="PROSITE" id="PS51891">
    <property type="entry name" value="CENP_V_GFA"/>
    <property type="match status" value="1"/>
</dbReference>
<gene>
    <name evidence="6" type="ORF">SAMN03080610_01465</name>
</gene>
<evidence type="ECO:0000256" key="2">
    <source>
        <dbReference type="ARBA" id="ARBA00022723"/>
    </source>
</evidence>
<evidence type="ECO:0000259" key="5">
    <source>
        <dbReference type="PROSITE" id="PS51891"/>
    </source>
</evidence>